<evidence type="ECO:0000313" key="2">
    <source>
        <dbReference type="EMBL" id="GBN48485.1"/>
    </source>
</evidence>
<sequence length="118" mass="13367">MSQTKWIRNSKWITDEVENPNFSTASRQFSLDFLIDGGFRSGLTENVQLYIGHIRPQWPNDKVPLRDRRVRGSKPDFAEDTPCIWANCLINLISCAKRPPAGVVPTTDSSMGLTDEDK</sequence>
<name>A0A4Y2P954_ARAVE</name>
<dbReference type="Proteomes" id="UP000499080">
    <property type="component" value="Unassembled WGS sequence"/>
</dbReference>
<dbReference type="AlphaFoldDB" id="A0A4Y2P954"/>
<keyword evidence="3" id="KW-1185">Reference proteome</keyword>
<comment type="caution">
    <text evidence="2">The sequence shown here is derived from an EMBL/GenBank/DDBJ whole genome shotgun (WGS) entry which is preliminary data.</text>
</comment>
<protein>
    <submittedName>
        <fullName evidence="2">Uncharacterized protein</fullName>
    </submittedName>
</protein>
<evidence type="ECO:0000313" key="3">
    <source>
        <dbReference type="Proteomes" id="UP000499080"/>
    </source>
</evidence>
<evidence type="ECO:0000313" key="1">
    <source>
        <dbReference type="EMBL" id="GBN48461.1"/>
    </source>
</evidence>
<dbReference type="EMBL" id="BGPR01010875">
    <property type="protein sequence ID" value="GBN48461.1"/>
    <property type="molecule type" value="Genomic_DNA"/>
</dbReference>
<proteinExistence type="predicted"/>
<gene>
    <name evidence="2" type="ORF">AVEN_269821_1</name>
    <name evidence="1" type="ORF">AVEN_27040_1</name>
</gene>
<reference evidence="2 3" key="1">
    <citation type="journal article" date="2019" name="Sci. Rep.">
        <title>Orb-weaving spider Araneus ventricosus genome elucidates the spidroin gene catalogue.</title>
        <authorList>
            <person name="Kono N."/>
            <person name="Nakamura H."/>
            <person name="Ohtoshi R."/>
            <person name="Moran D.A.P."/>
            <person name="Shinohara A."/>
            <person name="Yoshida Y."/>
            <person name="Fujiwara M."/>
            <person name="Mori M."/>
            <person name="Tomita M."/>
            <person name="Arakawa K."/>
        </authorList>
    </citation>
    <scope>NUCLEOTIDE SEQUENCE [LARGE SCALE GENOMIC DNA]</scope>
</reference>
<accession>A0A4Y2P954</accession>
<dbReference type="EMBL" id="BGPR01010878">
    <property type="protein sequence ID" value="GBN48485.1"/>
    <property type="molecule type" value="Genomic_DNA"/>
</dbReference>
<organism evidence="2 3">
    <name type="scientific">Araneus ventricosus</name>
    <name type="common">Orbweaver spider</name>
    <name type="synonym">Epeira ventricosa</name>
    <dbReference type="NCBI Taxonomy" id="182803"/>
    <lineage>
        <taxon>Eukaryota</taxon>
        <taxon>Metazoa</taxon>
        <taxon>Ecdysozoa</taxon>
        <taxon>Arthropoda</taxon>
        <taxon>Chelicerata</taxon>
        <taxon>Arachnida</taxon>
        <taxon>Araneae</taxon>
        <taxon>Araneomorphae</taxon>
        <taxon>Entelegynae</taxon>
        <taxon>Araneoidea</taxon>
        <taxon>Araneidae</taxon>
        <taxon>Araneus</taxon>
    </lineage>
</organism>